<evidence type="ECO:0000256" key="1">
    <source>
        <dbReference type="ARBA" id="ARBA00003394"/>
    </source>
</evidence>
<gene>
    <name evidence="11" type="ORF">M3N55_04725</name>
</gene>
<organism evidence="11 12">
    <name type="scientific">Roseinatronobacter domitianus</name>
    <dbReference type="NCBI Taxonomy" id="2940293"/>
    <lineage>
        <taxon>Bacteria</taxon>
        <taxon>Pseudomonadati</taxon>
        <taxon>Pseudomonadota</taxon>
        <taxon>Alphaproteobacteria</taxon>
        <taxon>Rhodobacterales</taxon>
        <taxon>Paracoccaceae</taxon>
        <taxon>Roseinatronobacter</taxon>
    </lineage>
</organism>
<dbReference type="SUPFAM" id="SSF53756">
    <property type="entry name" value="UDP-Glycosyltransferase/glycogen phosphorylase"/>
    <property type="match status" value="1"/>
</dbReference>
<feature type="domain" description="3-deoxy-D-manno-octulosonic-acid transferase N-terminal" evidence="10">
    <location>
        <begin position="38"/>
        <end position="215"/>
    </location>
</feature>
<keyword evidence="9" id="KW-0732">Signal</keyword>
<keyword evidence="8" id="KW-1003">Cell membrane</keyword>
<dbReference type="PANTHER" id="PTHR42755">
    <property type="entry name" value="3-DEOXY-MANNO-OCTULOSONATE CYTIDYLYLTRANSFERASE"/>
    <property type="match status" value="1"/>
</dbReference>
<evidence type="ECO:0000256" key="5">
    <source>
        <dbReference type="ARBA" id="ARBA00022679"/>
    </source>
</evidence>
<reference evidence="11 12" key="1">
    <citation type="submission" date="2022-05" db="EMBL/GenBank/DDBJ databases">
        <title>Seasonal and diel survey of microbial diversity of the Tyrrhenian coast.</title>
        <authorList>
            <person name="Gattoni G."/>
            <person name="Corral P."/>
        </authorList>
    </citation>
    <scope>NUCLEOTIDE SEQUENCE [LARGE SCALE GENOMIC DNA]</scope>
    <source>
        <strain evidence="11 12">V10</strain>
    </source>
</reference>
<evidence type="ECO:0000256" key="8">
    <source>
        <dbReference type="RuleBase" id="RU365103"/>
    </source>
</evidence>
<keyword evidence="8" id="KW-0472">Membrane</keyword>
<evidence type="ECO:0000256" key="7">
    <source>
        <dbReference type="ARBA" id="ARBA00049183"/>
    </source>
</evidence>
<evidence type="ECO:0000259" key="10">
    <source>
        <dbReference type="Pfam" id="PF04413"/>
    </source>
</evidence>
<evidence type="ECO:0000256" key="9">
    <source>
        <dbReference type="SAM" id="SignalP"/>
    </source>
</evidence>
<comment type="caution">
    <text evidence="11">The sequence shown here is derived from an EMBL/GenBank/DDBJ whole genome shotgun (WGS) entry which is preliminary data.</text>
</comment>
<evidence type="ECO:0000313" key="11">
    <source>
        <dbReference type="EMBL" id="MCL1628026.1"/>
    </source>
</evidence>
<evidence type="ECO:0000256" key="6">
    <source>
        <dbReference type="ARBA" id="ARBA00031445"/>
    </source>
</evidence>
<keyword evidence="8" id="KW-0448">Lipopolysaccharide biosynthesis</keyword>
<comment type="catalytic activity">
    <reaction evidence="7 8">
        <text>lipid IVA (E. coli) + CMP-3-deoxy-beta-D-manno-octulosonate = alpha-Kdo-(2-&gt;6)-lipid IVA (E. coli) + CMP + H(+)</text>
        <dbReference type="Rhea" id="RHEA:28066"/>
        <dbReference type="ChEBI" id="CHEBI:15378"/>
        <dbReference type="ChEBI" id="CHEBI:58603"/>
        <dbReference type="ChEBI" id="CHEBI:60364"/>
        <dbReference type="ChEBI" id="CHEBI:60377"/>
        <dbReference type="ChEBI" id="CHEBI:85987"/>
        <dbReference type="EC" id="2.4.99.12"/>
    </reaction>
</comment>
<dbReference type="InterPro" id="IPR039901">
    <property type="entry name" value="Kdotransferase"/>
</dbReference>
<comment type="function">
    <text evidence="1 8">Involved in lipopolysaccharide (LPS) biosynthesis. Catalyzes the transfer of 3-deoxy-D-manno-octulosonate (Kdo) residue(s) from CMP-Kdo to lipid IV(A), the tetraacyldisaccharide-1,4'-bisphosphate precursor of lipid A.</text>
</comment>
<keyword evidence="12" id="KW-1185">Reference proteome</keyword>
<proteinExistence type="inferred from homology"/>
<keyword evidence="5 8" id="KW-0808">Transferase</keyword>
<dbReference type="EC" id="2.4.99.12" evidence="3 8"/>
<evidence type="ECO:0000256" key="3">
    <source>
        <dbReference type="ARBA" id="ARBA00012621"/>
    </source>
</evidence>
<name>A0ABT0LZJ2_9RHOB</name>
<evidence type="ECO:0000256" key="2">
    <source>
        <dbReference type="ARBA" id="ARBA00004713"/>
    </source>
</evidence>
<comment type="similarity">
    <text evidence="8">Belongs to the glycosyltransferase group 1 family.</text>
</comment>
<evidence type="ECO:0000256" key="4">
    <source>
        <dbReference type="ARBA" id="ARBA00019077"/>
    </source>
</evidence>
<dbReference type="Proteomes" id="UP001202550">
    <property type="component" value="Unassembled WGS sequence"/>
</dbReference>
<dbReference type="PANTHER" id="PTHR42755:SF1">
    <property type="entry name" value="3-DEOXY-D-MANNO-OCTULOSONIC ACID TRANSFERASE, MITOCHONDRIAL-RELATED"/>
    <property type="match status" value="1"/>
</dbReference>
<evidence type="ECO:0000313" key="12">
    <source>
        <dbReference type="Proteomes" id="UP001202550"/>
    </source>
</evidence>
<dbReference type="InterPro" id="IPR038107">
    <property type="entry name" value="Glycos_transf_N_sf"/>
</dbReference>
<feature type="chain" id="PRO_5046624114" description="3-deoxy-D-manno-octulosonic acid transferase" evidence="9">
    <location>
        <begin position="24"/>
        <end position="436"/>
    </location>
</feature>
<accession>A0ABT0LZJ2</accession>
<comment type="pathway">
    <text evidence="2 8">Bacterial outer membrane biogenesis; LPS core biosynthesis.</text>
</comment>
<dbReference type="RefSeq" id="WP_249056888.1">
    <property type="nucleotide sequence ID" value="NZ_JALZWP010000003.1"/>
</dbReference>
<dbReference type="InterPro" id="IPR007507">
    <property type="entry name" value="Glycos_transf_N"/>
</dbReference>
<dbReference type="Pfam" id="PF04413">
    <property type="entry name" value="Glycos_transf_N"/>
    <property type="match status" value="1"/>
</dbReference>
<comment type="subcellular location">
    <subcellularLocation>
        <location evidence="8">Cell membrane</location>
    </subcellularLocation>
</comment>
<sequence length="436" mass="48064">MQTPALILAYMAFSRLSAPIWHAALNWRAKKGKEDPARLSERWGHPVQARPDGELLWLHGVSVGEVTVLLTLLDRLSQTRPQTHFLLTSITRAAADAMAKRQLPPRVIHHYAPADYPGAVARFLDHWRPDAFVLSEMDLWPRLLAETHKRGIPMVILNAHVTPRRLRNRKRAASANGWLMDLFGEIHVQDDRSAELFAQIGAPMGKIRVTGLLKAASTPPPDHAQARAEIKAQIGDRPRWLAASTRTEEESQVMQVHAQALDACPDLLMIIAPRQMRDADRTEADARAVFDSARIARRSQGQPITPETQVYIADSMGEMGVWLRLVPVAYPGQSLPLEGRVMTGKNPFEAVGLGVLVVHGPNVGNFHAAYDLLATHGAALCVPDTAAMAQAVVDAQDPDFRARYLAKAARVQAQVMAPLDRAFETISAMLPSDRCS</sequence>
<dbReference type="Gene3D" id="3.40.50.2000">
    <property type="entry name" value="Glycogen Phosphorylase B"/>
    <property type="match status" value="1"/>
</dbReference>
<protein>
    <recommendedName>
        <fullName evidence="4 8">3-deoxy-D-manno-octulosonic acid transferase</fullName>
        <shortName evidence="8">Kdo transferase</shortName>
        <ecNumber evidence="3 8">2.4.99.12</ecNumber>
    </recommendedName>
    <alternativeName>
        <fullName evidence="6 8">Lipid IV(A) 3-deoxy-D-manno-octulosonic acid transferase</fullName>
    </alternativeName>
</protein>
<dbReference type="Gene3D" id="3.40.50.11720">
    <property type="entry name" value="3-Deoxy-D-manno-octulosonic-acid transferase, N-terminal domain"/>
    <property type="match status" value="1"/>
</dbReference>
<feature type="signal peptide" evidence="9">
    <location>
        <begin position="1"/>
        <end position="23"/>
    </location>
</feature>
<dbReference type="EMBL" id="JALZWP010000003">
    <property type="protein sequence ID" value="MCL1628026.1"/>
    <property type="molecule type" value="Genomic_DNA"/>
</dbReference>